<dbReference type="InterPro" id="IPR000210">
    <property type="entry name" value="BTB/POZ_dom"/>
</dbReference>
<dbReference type="SUPFAM" id="SSF54695">
    <property type="entry name" value="POZ domain"/>
    <property type="match status" value="1"/>
</dbReference>
<dbReference type="SMART" id="SM00368">
    <property type="entry name" value="LRR_RI"/>
    <property type="match status" value="7"/>
</dbReference>
<dbReference type="PROSITE" id="PS50097">
    <property type="entry name" value="BTB"/>
    <property type="match status" value="1"/>
</dbReference>
<dbReference type="PANTHER" id="PTHR24114">
    <property type="entry name" value="LEUCINE RICH REPEAT FAMILY PROTEIN"/>
    <property type="match status" value="1"/>
</dbReference>
<feature type="coiled-coil region" evidence="1">
    <location>
        <begin position="410"/>
        <end position="437"/>
    </location>
</feature>
<protein>
    <submittedName>
        <fullName evidence="4">Rich repeat and nacht domain-containing protein</fullName>
    </submittedName>
</protein>
<feature type="compositionally biased region" description="Acidic residues" evidence="2">
    <location>
        <begin position="583"/>
        <end position="608"/>
    </location>
</feature>
<dbReference type="InterPro" id="IPR001611">
    <property type="entry name" value="Leu-rich_rpt"/>
</dbReference>
<evidence type="ECO:0000313" key="4">
    <source>
        <dbReference type="EMBL" id="KAJ6234174.1"/>
    </source>
</evidence>
<evidence type="ECO:0000256" key="2">
    <source>
        <dbReference type="SAM" id="MobiDB-lite"/>
    </source>
</evidence>
<organism evidence="4 5">
    <name type="scientific">Anaeramoeba flamelloides</name>
    <dbReference type="NCBI Taxonomy" id="1746091"/>
    <lineage>
        <taxon>Eukaryota</taxon>
        <taxon>Metamonada</taxon>
        <taxon>Anaeramoebidae</taxon>
        <taxon>Anaeramoeba</taxon>
    </lineage>
</organism>
<dbReference type="PANTHER" id="PTHR24114:SF2">
    <property type="entry name" value="F-BOX DOMAIN-CONTAINING PROTEIN-RELATED"/>
    <property type="match status" value="1"/>
</dbReference>
<name>A0ABQ8XP28_9EUKA</name>
<dbReference type="Pfam" id="PF00651">
    <property type="entry name" value="BTB"/>
    <property type="match status" value="1"/>
</dbReference>
<dbReference type="Gene3D" id="3.80.10.10">
    <property type="entry name" value="Ribonuclease Inhibitor"/>
    <property type="match status" value="4"/>
</dbReference>
<evidence type="ECO:0000313" key="5">
    <source>
        <dbReference type="Proteomes" id="UP001150062"/>
    </source>
</evidence>
<keyword evidence="5" id="KW-1185">Reference proteome</keyword>
<sequence>MELYQNSSLNSQSTRELTYEEEDFLITIDQLKQNNCSLTSLRLQGLYLPVNCTEVINEMLLTNTTLKTLDLSKNYLSIDHLQSLEEGFCSNASLNNLDFSSNPLEGDCYKYLSNILHSKFNRLTKLKLCWMEFCEKDFNLLCGSVCWSNTLVVLDLSHSVYPEKGFTSLAAILTPRLQLKSQNQNLIKNENENENENEIENEIENENRNRNSAYNPILKKLKLSHPPSQSTPPTIESFNNFCKSLGQNTSLQYLELKNLELNQDYSDSLYRAISKNRSINTLDLSWNDLNCAAIKKICTAIKDSHSKQQWLNQRIRPLTALDLSGNRIGTIGTFELGKLIKEDNYLQSLKLSYVPSLHSTPLPLAYLLSEIKKSTTIKKFAIHTRVFHDPKNSTTNLSNFNFGNTDNLKKNNLQKVKIEELKEIKEYSNEIKQIQTRKALGTVLVETISSHQFLKTLDLSFCRIGHKSFKLLLIGFRNNTSLTHLDLSWSHVRPNDFGIWIAELIKFGPSSLVSFNCDGNNLDSTDITALCESISTAENCNLKELSLANNNIDKLGANVFSQLLNSNFDLNEIEEDQKKLTQEEEEEEEEDDDDNDDEEDESGEEFEEMGGFENDEYQQFNKFSTTQNDEIFDQDQDYYESVSNYNCQLKKLNLSSNYLEYGGLISICKSLKDNTVLQELDISSNILRSAQSIENDLKVWKVIGNILEKNFILNKLIFDSEERQQIIAFQILKKLARNEQIAKNNLIFDFKNLFIERICTDCEIGEIPIHNLMIELRTKEKFSNIKEFLEGNYNREVIRMFLFWIYTSISVNEKIILNLANTLQINNILNQSLEKDLLIAWNNKESKDFKIICFTGEEIYVHKVVLIARSGLYRMLLQSMKNDVNEIKDYSRKSYISLSVLIYHFYFEEIDIEIPEKEIPIVIEELSDAVEFFQLNPNSSLHGFLKNLKFQY</sequence>
<dbReference type="Pfam" id="PF13516">
    <property type="entry name" value="LRR_6"/>
    <property type="match status" value="7"/>
</dbReference>
<comment type="caution">
    <text evidence="4">The sequence shown here is derived from an EMBL/GenBank/DDBJ whole genome shotgun (WGS) entry which is preliminary data.</text>
</comment>
<dbReference type="EMBL" id="JAOAOG010000271">
    <property type="protein sequence ID" value="KAJ6234174.1"/>
    <property type="molecule type" value="Genomic_DNA"/>
</dbReference>
<dbReference type="Gene3D" id="3.30.710.10">
    <property type="entry name" value="Potassium Channel Kv1.1, Chain A"/>
    <property type="match status" value="1"/>
</dbReference>
<dbReference type="InterPro" id="IPR052394">
    <property type="entry name" value="LRR-containing"/>
</dbReference>
<dbReference type="SUPFAM" id="SSF52047">
    <property type="entry name" value="RNI-like"/>
    <property type="match status" value="2"/>
</dbReference>
<proteinExistence type="predicted"/>
<dbReference type="PROSITE" id="PS51450">
    <property type="entry name" value="LRR"/>
    <property type="match status" value="3"/>
</dbReference>
<gene>
    <name evidence="4" type="ORF">M0813_03976</name>
</gene>
<dbReference type="InterPro" id="IPR011333">
    <property type="entry name" value="SKP1/BTB/POZ_sf"/>
</dbReference>
<feature type="region of interest" description="Disordered" evidence="2">
    <location>
        <begin position="577"/>
        <end position="608"/>
    </location>
</feature>
<feature type="domain" description="BTB" evidence="3">
    <location>
        <begin position="847"/>
        <end position="914"/>
    </location>
</feature>
<feature type="coiled-coil region" evidence="1">
    <location>
        <begin position="176"/>
        <end position="209"/>
    </location>
</feature>
<dbReference type="InterPro" id="IPR032675">
    <property type="entry name" value="LRR_dom_sf"/>
</dbReference>
<keyword evidence="1" id="KW-0175">Coiled coil</keyword>
<reference evidence="4" key="1">
    <citation type="submission" date="2022-08" db="EMBL/GenBank/DDBJ databases">
        <title>Novel sulfate-reducing endosymbionts in the free-living metamonad Anaeramoeba.</title>
        <authorList>
            <person name="Jerlstrom-Hultqvist J."/>
            <person name="Cepicka I."/>
            <person name="Gallot-Lavallee L."/>
            <person name="Salas-Leiva D."/>
            <person name="Curtis B.A."/>
            <person name="Zahonova K."/>
            <person name="Pipaliya S."/>
            <person name="Dacks J."/>
            <person name="Roger A.J."/>
        </authorList>
    </citation>
    <scope>NUCLEOTIDE SEQUENCE</scope>
    <source>
        <strain evidence="4">Schooner1</strain>
    </source>
</reference>
<dbReference type="Proteomes" id="UP001150062">
    <property type="component" value="Unassembled WGS sequence"/>
</dbReference>
<evidence type="ECO:0000259" key="3">
    <source>
        <dbReference type="PROSITE" id="PS50097"/>
    </source>
</evidence>
<evidence type="ECO:0000256" key="1">
    <source>
        <dbReference type="SAM" id="Coils"/>
    </source>
</evidence>
<accession>A0ABQ8XP28</accession>